<dbReference type="GO" id="GO:0008146">
    <property type="term" value="F:sulfotransferase activity"/>
    <property type="evidence" value="ECO:0007669"/>
    <property type="project" value="InterPro"/>
</dbReference>
<dbReference type="EMBL" id="GG666483">
    <property type="protein sequence ID" value="EEN65222.1"/>
    <property type="molecule type" value="Genomic_DNA"/>
</dbReference>
<dbReference type="eggNOG" id="KOG1584">
    <property type="taxonomic scope" value="Eukaryota"/>
</dbReference>
<reference evidence="5" key="1">
    <citation type="journal article" date="2008" name="Nature">
        <title>The amphioxus genome and the evolution of the chordate karyotype.</title>
        <authorList>
            <consortium name="US DOE Joint Genome Institute (JGI-PGF)"/>
            <person name="Putnam N.H."/>
            <person name="Butts T."/>
            <person name="Ferrier D.E.K."/>
            <person name="Furlong R.F."/>
            <person name="Hellsten U."/>
            <person name="Kawashima T."/>
            <person name="Robinson-Rechavi M."/>
            <person name="Shoguchi E."/>
            <person name="Terry A."/>
            <person name="Yu J.-K."/>
            <person name="Benito-Gutierrez E.L."/>
            <person name="Dubchak I."/>
            <person name="Garcia-Fernandez J."/>
            <person name="Gibson-Brown J.J."/>
            <person name="Grigoriev I.V."/>
            <person name="Horton A.C."/>
            <person name="de Jong P.J."/>
            <person name="Jurka J."/>
            <person name="Kapitonov V.V."/>
            <person name="Kohara Y."/>
            <person name="Kuroki Y."/>
            <person name="Lindquist E."/>
            <person name="Lucas S."/>
            <person name="Osoegawa K."/>
            <person name="Pennacchio L.A."/>
            <person name="Salamov A.A."/>
            <person name="Satou Y."/>
            <person name="Sauka-Spengler T."/>
            <person name="Schmutz J."/>
            <person name="Shin-I T."/>
            <person name="Toyoda A."/>
            <person name="Bronner-Fraser M."/>
            <person name="Fujiyama A."/>
            <person name="Holland L.Z."/>
            <person name="Holland P.W.H."/>
            <person name="Satoh N."/>
            <person name="Rokhsar D.S."/>
        </authorList>
    </citation>
    <scope>NUCLEOTIDE SEQUENCE [LARGE SCALE GENOMIC DNA]</scope>
    <source>
        <strain evidence="5">S238N-H82</strain>
        <tissue evidence="5">Testes</tissue>
    </source>
</reference>
<feature type="domain" description="Sulfotransferase" evidence="4">
    <location>
        <begin position="34"/>
        <end position="246"/>
    </location>
</feature>
<dbReference type="EC" id="2.8.2.-" evidence="3"/>
<organism>
    <name type="scientific">Branchiostoma floridae</name>
    <name type="common">Florida lancelet</name>
    <name type="synonym">Amphioxus</name>
    <dbReference type="NCBI Taxonomy" id="7739"/>
    <lineage>
        <taxon>Eukaryota</taxon>
        <taxon>Metazoa</taxon>
        <taxon>Chordata</taxon>
        <taxon>Cephalochordata</taxon>
        <taxon>Leptocardii</taxon>
        <taxon>Amphioxiformes</taxon>
        <taxon>Branchiostomatidae</taxon>
        <taxon>Branchiostoma</taxon>
    </lineage>
</organism>
<proteinExistence type="inferred from homology"/>
<evidence type="ECO:0000259" key="4">
    <source>
        <dbReference type="Pfam" id="PF00685"/>
    </source>
</evidence>
<comment type="similarity">
    <text evidence="1 3">Belongs to the sulfotransferase 1 family.</text>
</comment>
<protein>
    <recommendedName>
        <fullName evidence="3">Sulfotransferase</fullName>
        <ecNumber evidence="3">2.8.2.-</ecNumber>
    </recommendedName>
</protein>
<keyword evidence="2 3" id="KW-0808">Transferase</keyword>
<feature type="domain" description="Sulfotransferase" evidence="4">
    <location>
        <begin position="295"/>
        <end position="517"/>
    </location>
</feature>
<dbReference type="PANTHER" id="PTHR11783">
    <property type="entry name" value="SULFOTRANSFERASE SULT"/>
    <property type="match status" value="1"/>
</dbReference>
<dbReference type="Pfam" id="PF00685">
    <property type="entry name" value="Sulfotransfer_1"/>
    <property type="match status" value="2"/>
</dbReference>
<dbReference type="InterPro" id="IPR027417">
    <property type="entry name" value="P-loop_NTPase"/>
</dbReference>
<evidence type="ECO:0000256" key="1">
    <source>
        <dbReference type="ARBA" id="ARBA00005771"/>
    </source>
</evidence>
<gene>
    <name evidence="5" type="ORF">BRAFLDRAFT_90665</name>
</gene>
<name>C3Y3F5_BRAFL</name>
<sequence length="523" mass="59313">MSFEKITWEYEGFTLFRDVTKETLDVLPDFQIRDDDIVVASFPKTGTNWLLEMVTKILRAAGKTDSSADDLIGPGPIEVKIPTATQPGYIMLADMPSPRLVATHLPFELAPKGISKPQNKVKILVPMRNPKDTAVSLFHFGNRIFKLMGLKDDIPWEEFAQKFTNGKVPYGPFEDHVLGWWKMRDDSHFLFLKYEDMKKDLLSAVKTIVAFLEVDLDELTIKGITEASTFNNMKADLDNSKVAERQAIARKELAETIVSWLPQSTMINWEYKGFTFPHGVTKETLDVLPDFNIRDDDIVVASFPKTGTNWLLEIVAKILRAAGKTDSSADSLIAPGPVEITMPTATKPGYVMLADMPSPRLVKILVPMRNPKDTAVSQYHFLKKIHKLEGITDDVPWEGFAHKFTNGKDHVLGWWKMRDDPHFLFLKYEDMKKDLLSAVKTIVAFLEVHVDLDESTIKGITEASTFNNMKVDLDNSKVAERQAIARKGIIGDWKNMFTTEQSEAFDNWYEEKFSGTGITFDFE</sequence>
<evidence type="ECO:0000256" key="3">
    <source>
        <dbReference type="RuleBase" id="RU361155"/>
    </source>
</evidence>
<dbReference type="InterPro" id="IPR000863">
    <property type="entry name" value="Sulfotransferase_dom"/>
</dbReference>
<dbReference type="AlphaFoldDB" id="C3Y3F5"/>
<evidence type="ECO:0000313" key="5">
    <source>
        <dbReference type="EMBL" id="EEN65222.1"/>
    </source>
</evidence>
<dbReference type="SUPFAM" id="SSF52540">
    <property type="entry name" value="P-loop containing nucleoside triphosphate hydrolases"/>
    <property type="match status" value="2"/>
</dbReference>
<accession>C3Y3F5</accession>
<evidence type="ECO:0000256" key="2">
    <source>
        <dbReference type="ARBA" id="ARBA00022679"/>
    </source>
</evidence>
<dbReference type="InParanoid" id="C3Y3F5"/>
<dbReference type="Gene3D" id="3.40.50.300">
    <property type="entry name" value="P-loop containing nucleotide triphosphate hydrolases"/>
    <property type="match status" value="2"/>
</dbReference>